<dbReference type="Proteomes" id="UP001331761">
    <property type="component" value="Unassembled WGS sequence"/>
</dbReference>
<keyword evidence="1" id="KW-0472">Membrane</keyword>
<proteinExistence type="predicted"/>
<reference evidence="2 3" key="1">
    <citation type="submission" date="2019-10" db="EMBL/GenBank/DDBJ databases">
        <title>Assembly and Annotation for the nematode Trichostrongylus colubriformis.</title>
        <authorList>
            <person name="Martin J."/>
        </authorList>
    </citation>
    <scope>NUCLEOTIDE SEQUENCE [LARGE SCALE GENOMIC DNA]</scope>
    <source>
        <strain evidence="2">G859</strain>
        <tissue evidence="2">Whole worm</tissue>
    </source>
</reference>
<evidence type="ECO:0000313" key="2">
    <source>
        <dbReference type="EMBL" id="KAK5975427.1"/>
    </source>
</evidence>
<evidence type="ECO:0000256" key="1">
    <source>
        <dbReference type="SAM" id="Phobius"/>
    </source>
</evidence>
<keyword evidence="3" id="KW-1185">Reference proteome</keyword>
<dbReference type="SUPFAM" id="SSF81321">
    <property type="entry name" value="Family A G protein-coupled receptor-like"/>
    <property type="match status" value="1"/>
</dbReference>
<feature type="transmembrane region" description="Helical" evidence="1">
    <location>
        <begin position="65"/>
        <end position="88"/>
    </location>
</feature>
<evidence type="ECO:0000313" key="3">
    <source>
        <dbReference type="Proteomes" id="UP001331761"/>
    </source>
</evidence>
<comment type="caution">
    <text evidence="2">The sequence shown here is derived from an EMBL/GenBank/DDBJ whole genome shotgun (WGS) entry which is preliminary data.</text>
</comment>
<sequence>MSCIAVTFIVYTAISISLYKKTRGMKRMRRSEVQLFLQASGMFLILTSLISLWHFYYLILPDTVWTVFAINVYWILYCGLNPIMYIIFSGSGKSFDAITWICCEIIV</sequence>
<dbReference type="AlphaFoldDB" id="A0AAN8FAZ1"/>
<feature type="transmembrane region" description="Helical" evidence="1">
    <location>
        <begin position="35"/>
        <end position="59"/>
    </location>
</feature>
<keyword evidence="1" id="KW-1133">Transmembrane helix</keyword>
<dbReference type="EMBL" id="WIXE01013058">
    <property type="protein sequence ID" value="KAK5975427.1"/>
    <property type="molecule type" value="Genomic_DNA"/>
</dbReference>
<keyword evidence="1" id="KW-0812">Transmembrane</keyword>
<organism evidence="2 3">
    <name type="scientific">Trichostrongylus colubriformis</name>
    <name type="common">Black scour worm</name>
    <dbReference type="NCBI Taxonomy" id="6319"/>
    <lineage>
        <taxon>Eukaryota</taxon>
        <taxon>Metazoa</taxon>
        <taxon>Ecdysozoa</taxon>
        <taxon>Nematoda</taxon>
        <taxon>Chromadorea</taxon>
        <taxon>Rhabditida</taxon>
        <taxon>Rhabditina</taxon>
        <taxon>Rhabditomorpha</taxon>
        <taxon>Strongyloidea</taxon>
        <taxon>Trichostrongylidae</taxon>
        <taxon>Trichostrongylus</taxon>
    </lineage>
</organism>
<accession>A0AAN8FAZ1</accession>
<name>A0AAN8FAZ1_TRICO</name>
<protein>
    <submittedName>
        <fullName evidence="2">Uncharacterized protein</fullName>
    </submittedName>
</protein>
<gene>
    <name evidence="2" type="ORF">GCK32_020071</name>
</gene>